<dbReference type="InterPro" id="IPR003870">
    <property type="entry name" value="DUF222"/>
</dbReference>
<dbReference type="InterPro" id="IPR003615">
    <property type="entry name" value="HNH_nuc"/>
</dbReference>
<evidence type="ECO:0000313" key="5">
    <source>
        <dbReference type="Proteomes" id="UP000298313"/>
    </source>
</evidence>
<protein>
    <submittedName>
        <fullName evidence="4">HNH endonuclease</fullName>
    </submittedName>
</protein>
<keyword evidence="5" id="KW-1185">Reference proteome</keyword>
<feature type="domain" description="DUF222" evidence="3">
    <location>
        <begin position="80"/>
        <end position="363"/>
    </location>
</feature>
<evidence type="ECO:0000313" key="4">
    <source>
        <dbReference type="EMBL" id="TFD73276.1"/>
    </source>
</evidence>
<dbReference type="EMBL" id="SOHH01000098">
    <property type="protein sequence ID" value="TFD73276.1"/>
    <property type="molecule type" value="Genomic_DNA"/>
</dbReference>
<evidence type="ECO:0000256" key="2">
    <source>
        <dbReference type="SAM" id="MobiDB-lite"/>
    </source>
</evidence>
<organism evidence="4 5">
    <name type="scientific">Cryobacterium fucosi</name>
    <dbReference type="NCBI Taxonomy" id="1259157"/>
    <lineage>
        <taxon>Bacteria</taxon>
        <taxon>Bacillati</taxon>
        <taxon>Actinomycetota</taxon>
        <taxon>Actinomycetes</taxon>
        <taxon>Micrococcales</taxon>
        <taxon>Microbacteriaceae</taxon>
        <taxon>Cryobacterium</taxon>
    </lineage>
</organism>
<evidence type="ECO:0000256" key="1">
    <source>
        <dbReference type="SAM" id="Coils"/>
    </source>
</evidence>
<keyword evidence="4" id="KW-0540">Nuclease</keyword>
<dbReference type="OrthoDB" id="3261064at2"/>
<keyword evidence="4" id="KW-0378">Hydrolase</keyword>
<name>A0A4V3IUM6_9MICO</name>
<keyword evidence="4" id="KW-0255">Endonuclease</keyword>
<feature type="region of interest" description="Disordered" evidence="2">
    <location>
        <begin position="427"/>
        <end position="468"/>
    </location>
</feature>
<comment type="caution">
    <text evidence="4">The sequence shown here is derived from an EMBL/GenBank/DDBJ whole genome shotgun (WGS) entry which is preliminary data.</text>
</comment>
<dbReference type="Proteomes" id="UP000298313">
    <property type="component" value="Unassembled WGS sequence"/>
</dbReference>
<dbReference type="AlphaFoldDB" id="A0A4V3IUM6"/>
<sequence>MAAVLLHIYGLISLSTHFEDVGGMSVGGRNVTRMTILVNPRQEALGERFEAIKEAERDIARAFARRAELIDEARRFREETAAQLVASAGCAASVSRWNEAMIGDREFVSELACTLLVPQRTAETVIAESRALVDDLPQTRAALHRGEIPYRNAQALMGQSWSVPADAKAAFEAALLPSAANLTASKLKAKARMLRERLHPETITARHDTSIDKRKVLLEPEADGMASLCWYDSAEQVEAAYRRITTTALSLQGPEEPRTLTQLRADVLGDLLIDGVTPAGIAKGIRATVNVTVPVLTLMGLSEEPAHLEGYGPIDPETARRLAAGAPSFTRLLTHPETGVVLSVGRDQYKVPNDLKRHVHLRDETCRFPGCNRPADECDLDHTLDWQFQGHTAHDNLASVCAGDHALKSETGWTAKQLPGGVIEWTSPTGRPFRTEPAVDIRPSPPSAPPSPPPARIVSAEPAEPPPF</sequence>
<proteinExistence type="predicted"/>
<evidence type="ECO:0000259" key="3">
    <source>
        <dbReference type="Pfam" id="PF02720"/>
    </source>
</evidence>
<gene>
    <name evidence="4" type="ORF">E3T48_14525</name>
</gene>
<reference evidence="4 5" key="1">
    <citation type="submission" date="2019-03" db="EMBL/GenBank/DDBJ databases">
        <title>Genomics of glacier-inhabiting Cryobacterium strains.</title>
        <authorList>
            <person name="Liu Q."/>
            <person name="Xin Y.-H."/>
        </authorList>
    </citation>
    <scope>NUCLEOTIDE SEQUENCE [LARGE SCALE GENOMIC DNA]</scope>
    <source>
        <strain evidence="4 5">Hh4</strain>
    </source>
</reference>
<dbReference type="CDD" id="cd00085">
    <property type="entry name" value="HNHc"/>
    <property type="match status" value="1"/>
</dbReference>
<feature type="compositionally biased region" description="Pro residues" evidence="2">
    <location>
        <begin position="443"/>
        <end position="455"/>
    </location>
</feature>
<dbReference type="GO" id="GO:0004519">
    <property type="term" value="F:endonuclease activity"/>
    <property type="evidence" value="ECO:0007669"/>
    <property type="project" value="UniProtKB-KW"/>
</dbReference>
<accession>A0A4V3IUM6</accession>
<feature type="coiled-coil region" evidence="1">
    <location>
        <begin position="52"/>
        <end position="79"/>
    </location>
</feature>
<keyword evidence="1" id="KW-0175">Coiled coil</keyword>
<dbReference type="Pfam" id="PF02720">
    <property type="entry name" value="DUF222"/>
    <property type="match status" value="1"/>
</dbReference>